<dbReference type="RefSeq" id="WP_005860816.1">
    <property type="nucleotide sequence ID" value="NZ_BQOC01000004.1"/>
</dbReference>
<keyword evidence="1 2" id="KW-0732">Signal</keyword>
<dbReference type="DNASU" id="5307911"/>
<dbReference type="SUPFAM" id="SSF56925">
    <property type="entry name" value="OMPA-like"/>
    <property type="match status" value="1"/>
</dbReference>
<comment type="caution">
    <text evidence="5">The sequence shown here is derived from an EMBL/GenBank/DDBJ whole genome shotgun (WGS) entry which is preliminary data.</text>
</comment>
<organism evidence="5 7">
    <name type="scientific">Parabacteroides distasonis</name>
    <dbReference type="NCBI Taxonomy" id="823"/>
    <lineage>
        <taxon>Bacteria</taxon>
        <taxon>Pseudomonadati</taxon>
        <taxon>Bacteroidota</taxon>
        <taxon>Bacteroidia</taxon>
        <taxon>Bacteroidales</taxon>
        <taxon>Tannerellaceae</taxon>
        <taxon>Parabacteroides</taxon>
    </lineage>
</organism>
<dbReference type="Proteomes" id="UP000095455">
    <property type="component" value="Unassembled WGS sequence"/>
</dbReference>
<dbReference type="OrthoDB" id="1163183at2"/>
<dbReference type="AlphaFoldDB" id="A0A174J021"/>
<dbReference type="EMBL" id="CYYK01000013">
    <property type="protein sequence ID" value="CUO92011.1"/>
    <property type="molecule type" value="Genomic_DNA"/>
</dbReference>
<evidence type="ECO:0000313" key="6">
    <source>
        <dbReference type="Proteomes" id="UP000095455"/>
    </source>
</evidence>
<evidence type="ECO:0000313" key="5">
    <source>
        <dbReference type="EMBL" id="MRY94511.1"/>
    </source>
</evidence>
<feature type="domain" description="Outer membrane protein beta-barrel" evidence="3">
    <location>
        <begin position="29"/>
        <end position="153"/>
    </location>
</feature>
<sequence length="153" mass="16926">MKRILLLTLLSCVGLCTQILSVFAQQGEKSVGINVGYGTASSFESFRLGAEFNWNATDHIRLSPSFDCYFASSTSYVVSADVHYLFPIKNTWQVYPLLGVTYTHFMTNEFGGNIGAGVEYPISSSFYVSAEGKYQLTKDFQQFALAAGVAYKF</sequence>
<name>A0A174J021_PARDI</name>
<evidence type="ECO:0000259" key="3">
    <source>
        <dbReference type="Pfam" id="PF13505"/>
    </source>
</evidence>
<dbReference type="Proteomes" id="UP000461276">
    <property type="component" value="Unassembled WGS sequence"/>
</dbReference>
<accession>A0A174J021</accession>
<feature type="signal peptide" evidence="2">
    <location>
        <begin position="1"/>
        <end position="24"/>
    </location>
</feature>
<evidence type="ECO:0000313" key="7">
    <source>
        <dbReference type="Proteomes" id="UP000461276"/>
    </source>
</evidence>
<dbReference type="Pfam" id="PF13505">
    <property type="entry name" value="OMP_b-brl"/>
    <property type="match status" value="1"/>
</dbReference>
<dbReference type="EMBL" id="WKMY01000011">
    <property type="protein sequence ID" value="MRY94511.1"/>
    <property type="molecule type" value="Genomic_DNA"/>
</dbReference>
<evidence type="ECO:0000256" key="1">
    <source>
        <dbReference type="ARBA" id="ARBA00022729"/>
    </source>
</evidence>
<protein>
    <submittedName>
        <fullName evidence="5">Outer membrane beta-barrel protein</fullName>
    </submittedName>
</protein>
<dbReference type="Gene3D" id="2.40.160.20">
    <property type="match status" value="1"/>
</dbReference>
<dbReference type="InterPro" id="IPR027385">
    <property type="entry name" value="Beta-barrel_OMP"/>
</dbReference>
<feature type="chain" id="PRO_5043136514" evidence="2">
    <location>
        <begin position="25"/>
        <end position="153"/>
    </location>
</feature>
<reference evidence="5 7" key="2">
    <citation type="journal article" date="2019" name="Nat. Med.">
        <title>A library of human gut bacterial isolates paired with longitudinal multiomics data enables mechanistic microbiome research.</title>
        <authorList>
            <person name="Poyet M."/>
            <person name="Groussin M."/>
            <person name="Gibbons S.M."/>
            <person name="Avila-Pacheco J."/>
            <person name="Jiang X."/>
            <person name="Kearney S.M."/>
            <person name="Perrotta A.R."/>
            <person name="Berdy B."/>
            <person name="Zhao S."/>
            <person name="Lieberman T.D."/>
            <person name="Swanson P.K."/>
            <person name="Smith M."/>
            <person name="Roesemann S."/>
            <person name="Alexander J.E."/>
            <person name="Rich S.A."/>
            <person name="Livny J."/>
            <person name="Vlamakis H."/>
            <person name="Clish C."/>
            <person name="Bullock K."/>
            <person name="Deik A."/>
            <person name="Scott J."/>
            <person name="Pierce K.A."/>
            <person name="Xavier R.J."/>
            <person name="Alm E.J."/>
        </authorList>
    </citation>
    <scope>NUCLEOTIDE SEQUENCE [LARGE SCALE GENOMIC DNA]</scope>
    <source>
        <strain evidence="5 7">BIOML-A9</strain>
    </source>
</reference>
<dbReference type="InterPro" id="IPR011250">
    <property type="entry name" value="OMP/PagP_B-barrel"/>
</dbReference>
<evidence type="ECO:0000256" key="2">
    <source>
        <dbReference type="SAM" id="SignalP"/>
    </source>
</evidence>
<proteinExistence type="predicted"/>
<evidence type="ECO:0000313" key="4">
    <source>
        <dbReference type="EMBL" id="CUO92011.1"/>
    </source>
</evidence>
<dbReference type="OMA" id="ANIHYLF"/>
<gene>
    <name evidence="4" type="ORF">ERS852380_03465</name>
    <name evidence="5" type="ORF">GKD67_15020</name>
</gene>
<reference evidence="4 6" key="1">
    <citation type="submission" date="2015-09" db="EMBL/GenBank/DDBJ databases">
        <authorList>
            <consortium name="Pathogen Informatics"/>
        </authorList>
    </citation>
    <scope>NUCLEOTIDE SEQUENCE [LARGE SCALE GENOMIC DNA]</scope>
    <source>
        <strain evidence="4 6">2789STDY5608822</strain>
    </source>
</reference>